<dbReference type="Pfam" id="PF18367">
    <property type="entry name" value="Rv2175c_C"/>
    <property type="match status" value="1"/>
</dbReference>
<evidence type="ECO:0000313" key="4">
    <source>
        <dbReference type="Proteomes" id="UP000655868"/>
    </source>
</evidence>
<name>A0A934U6B8_9NOCA</name>
<keyword evidence="4" id="KW-1185">Reference proteome</keyword>
<dbReference type="Proteomes" id="UP000655868">
    <property type="component" value="Unassembled WGS sequence"/>
</dbReference>
<dbReference type="AlphaFoldDB" id="A0A934U6B8"/>
<protein>
    <submittedName>
        <fullName evidence="3">DNA-binding protein</fullName>
    </submittedName>
</protein>
<comment type="caution">
    <text evidence="3">The sequence shown here is derived from an EMBL/GenBank/DDBJ whole genome shotgun (WGS) entry which is preliminary data.</text>
</comment>
<evidence type="ECO:0000313" key="3">
    <source>
        <dbReference type="EMBL" id="MBJ8341748.1"/>
    </source>
</evidence>
<feature type="domain" description="DNA-binding protein Rv2175c wHTH" evidence="2">
    <location>
        <begin position="3"/>
        <end position="59"/>
    </location>
</feature>
<feature type="domain" description="Rv2175c C-terminal" evidence="1">
    <location>
        <begin position="66"/>
        <end position="121"/>
    </location>
</feature>
<dbReference type="EMBL" id="JAEMNV010000008">
    <property type="protein sequence ID" value="MBJ8341748.1"/>
    <property type="molecule type" value="Genomic_DNA"/>
</dbReference>
<evidence type="ECO:0000259" key="1">
    <source>
        <dbReference type="Pfam" id="PF18367"/>
    </source>
</evidence>
<organism evidence="3 4">
    <name type="scientific">Antrihabitans stalagmiti</name>
    <dbReference type="NCBI Taxonomy" id="2799499"/>
    <lineage>
        <taxon>Bacteria</taxon>
        <taxon>Bacillati</taxon>
        <taxon>Actinomycetota</taxon>
        <taxon>Actinomycetes</taxon>
        <taxon>Mycobacteriales</taxon>
        <taxon>Nocardiaceae</taxon>
        <taxon>Antrihabitans</taxon>
    </lineage>
</organism>
<dbReference type="GO" id="GO:0003677">
    <property type="term" value="F:DNA binding"/>
    <property type="evidence" value="ECO:0007669"/>
    <property type="project" value="UniProtKB-KW"/>
</dbReference>
<reference evidence="3" key="1">
    <citation type="submission" date="2020-12" db="EMBL/GenBank/DDBJ databases">
        <title>Antrihabitans popcorni sp. nov. and Antrihabitans auranticaus sp. nov., isolated from a larva cave.</title>
        <authorList>
            <person name="Lee S.D."/>
            <person name="Kim I.S."/>
        </authorList>
    </citation>
    <scope>NUCLEOTIDE SEQUENCE</scope>
    <source>
        <strain evidence="3">YC3-6</strain>
    </source>
</reference>
<gene>
    <name evidence="3" type="ORF">JGU71_22950</name>
</gene>
<sequence length="122" mass="13430">MSAIPYSDDVLPASVSLLQLPDVAKHLGVVVTRVHQLLRDRQLLAVKRDGYIGVPDAFFNDDGTIVKFLPGLLAVLRDGGYSEAETLRWLFTEDDSLSGTPAQALRGHQAREIIRRAQAMAF</sequence>
<evidence type="ECO:0000259" key="2">
    <source>
        <dbReference type="Pfam" id="PF21531"/>
    </source>
</evidence>
<dbReference type="RefSeq" id="WP_199706819.1">
    <property type="nucleotide sequence ID" value="NZ_JAEMNV010000008.1"/>
</dbReference>
<accession>A0A934U6B8</accession>
<dbReference type="InterPro" id="IPR048576">
    <property type="entry name" value="Rv2175c_wHTH"/>
</dbReference>
<proteinExistence type="predicted"/>
<dbReference type="InterPro" id="IPR041098">
    <property type="entry name" value="Rv2175c_C"/>
</dbReference>
<keyword evidence="3" id="KW-0238">DNA-binding</keyword>
<dbReference type="Pfam" id="PF21531">
    <property type="entry name" value="Rv2175c_wHTH"/>
    <property type="match status" value="1"/>
</dbReference>